<evidence type="ECO:0000313" key="1">
    <source>
        <dbReference type="EMBL" id="EFH85170.1"/>
    </source>
</evidence>
<dbReference type="RefSeq" id="WP_007917247.1">
    <property type="nucleotide sequence ID" value="NZ_ADVG01000003.1"/>
</dbReference>
<dbReference type="eggNOG" id="ENOG5030UB1">
    <property type="taxonomic scope" value="Bacteria"/>
</dbReference>
<keyword evidence="2" id="KW-1185">Reference proteome</keyword>
<dbReference type="OrthoDB" id="4535590at2"/>
<name>D6TYU5_KTERA</name>
<gene>
    <name evidence="1" type="ORF">Krac_6338</name>
</gene>
<dbReference type="Proteomes" id="UP000004508">
    <property type="component" value="Unassembled WGS sequence"/>
</dbReference>
<sequence length="96" mass="11352">MNATITLQETIEHIYTTFSSYLLHHPVEGCPHCISHEDQERIASKPLRELTEEDLRRYTLKALTTWGDVNDLKHFLPRMLELVVSHRFPYLDYIVN</sequence>
<reference evidence="1 2" key="1">
    <citation type="journal article" date="2011" name="Stand. Genomic Sci.">
        <title>Non-contiguous finished genome sequence and contextual data of the filamentous soil bacterium Ktedonobacter racemifer type strain (SOSP1-21).</title>
        <authorList>
            <person name="Chang Y.J."/>
            <person name="Land M."/>
            <person name="Hauser L."/>
            <person name="Chertkov O."/>
            <person name="Del Rio T.G."/>
            <person name="Nolan M."/>
            <person name="Copeland A."/>
            <person name="Tice H."/>
            <person name="Cheng J.F."/>
            <person name="Lucas S."/>
            <person name="Han C."/>
            <person name="Goodwin L."/>
            <person name="Pitluck S."/>
            <person name="Ivanova N."/>
            <person name="Ovchinikova G."/>
            <person name="Pati A."/>
            <person name="Chen A."/>
            <person name="Palaniappan K."/>
            <person name="Mavromatis K."/>
            <person name="Liolios K."/>
            <person name="Brettin T."/>
            <person name="Fiebig A."/>
            <person name="Rohde M."/>
            <person name="Abt B."/>
            <person name="Goker M."/>
            <person name="Detter J.C."/>
            <person name="Woyke T."/>
            <person name="Bristow J."/>
            <person name="Eisen J.A."/>
            <person name="Markowitz V."/>
            <person name="Hugenholtz P."/>
            <person name="Kyrpides N.C."/>
            <person name="Klenk H.P."/>
            <person name="Lapidus A."/>
        </authorList>
    </citation>
    <scope>NUCLEOTIDE SEQUENCE [LARGE SCALE GENOMIC DNA]</scope>
    <source>
        <strain evidence="2">DSM 44963</strain>
    </source>
</reference>
<protein>
    <submittedName>
        <fullName evidence="1">Uncharacterized protein</fullName>
    </submittedName>
</protein>
<dbReference type="EMBL" id="ADVG01000003">
    <property type="protein sequence ID" value="EFH85170.1"/>
    <property type="molecule type" value="Genomic_DNA"/>
</dbReference>
<dbReference type="InParanoid" id="D6TYU5"/>
<proteinExistence type="predicted"/>
<comment type="caution">
    <text evidence="1">The sequence shown here is derived from an EMBL/GenBank/DDBJ whole genome shotgun (WGS) entry which is preliminary data.</text>
</comment>
<dbReference type="STRING" id="485913.Krac_6338"/>
<accession>D6TYU5</accession>
<evidence type="ECO:0000313" key="2">
    <source>
        <dbReference type="Proteomes" id="UP000004508"/>
    </source>
</evidence>
<dbReference type="AlphaFoldDB" id="D6TYU5"/>
<organism evidence="1 2">
    <name type="scientific">Ktedonobacter racemifer DSM 44963</name>
    <dbReference type="NCBI Taxonomy" id="485913"/>
    <lineage>
        <taxon>Bacteria</taxon>
        <taxon>Bacillati</taxon>
        <taxon>Chloroflexota</taxon>
        <taxon>Ktedonobacteria</taxon>
        <taxon>Ktedonobacterales</taxon>
        <taxon>Ktedonobacteraceae</taxon>
        <taxon>Ktedonobacter</taxon>
    </lineage>
</organism>